<dbReference type="PANTHER" id="PTHR21180:SF9">
    <property type="entry name" value="TYPE II SECRETION SYSTEM PROTEIN K"/>
    <property type="match status" value="1"/>
</dbReference>
<evidence type="ECO:0000313" key="8">
    <source>
        <dbReference type="Proteomes" id="UP000506160"/>
    </source>
</evidence>
<dbReference type="Pfam" id="PF04055">
    <property type="entry name" value="Radical_SAM"/>
    <property type="match status" value="1"/>
</dbReference>
<dbReference type="Proteomes" id="UP000506160">
    <property type="component" value="Unassembled WGS sequence"/>
</dbReference>
<proteinExistence type="predicted"/>
<keyword evidence="3" id="KW-0479">Metal-binding</keyword>
<dbReference type="AlphaFoldDB" id="A0AB94ICM5"/>
<dbReference type="GO" id="GO:0003824">
    <property type="term" value="F:catalytic activity"/>
    <property type="evidence" value="ECO:0007669"/>
    <property type="project" value="InterPro"/>
</dbReference>
<comment type="caution">
    <text evidence="7">The sequence shown here is derived from an EMBL/GenBank/DDBJ whole genome shotgun (WGS) entry which is preliminary data.</text>
</comment>
<dbReference type="PANTHER" id="PTHR21180">
    <property type="entry name" value="ENDONUCLEASE/EXONUCLEASE/PHOSPHATASE FAMILY DOMAIN-CONTAINING PROTEIN 1"/>
    <property type="match status" value="1"/>
</dbReference>
<evidence type="ECO:0000313" key="7">
    <source>
        <dbReference type="EMBL" id="TEA27168.1"/>
    </source>
</evidence>
<dbReference type="InterPro" id="IPR013785">
    <property type="entry name" value="Aldolase_TIM"/>
</dbReference>
<dbReference type="SUPFAM" id="SSF47781">
    <property type="entry name" value="RuvA domain 2-like"/>
    <property type="match status" value="1"/>
</dbReference>
<comment type="cofactor">
    <cofactor evidence="1">
        <name>[4Fe-4S] cluster</name>
        <dbReference type="ChEBI" id="CHEBI:49883"/>
    </cofactor>
</comment>
<dbReference type="InterPro" id="IPR051675">
    <property type="entry name" value="Endo/Exo/Phosphatase_dom_1"/>
</dbReference>
<dbReference type="CDD" id="cd01335">
    <property type="entry name" value="Radical_SAM"/>
    <property type="match status" value="1"/>
</dbReference>
<sequence length="418" mass="48234">MRKAIIDKLTILAESAKYDVSCASSGSTRQNNSQGIGSANRWGICHSFTEDGRCVALLKIMLTNFCMYDCAYCINRRSNDIERATFSPRELAKLTIEFYRRNYIEGLFLSSGVIKNADHTMEKMLQVVKLLRIEHHYHGYIHMKTIPGASPELIYQAGLYADRLSINLEIPTEDNLKQLAPEKDHQSVYKPMHFIQQYALESKEERKKHRHAPRFAPAGQSTQLIVGATDETDRDILNLTSILYKRPTMKRVYYSGFVPVNEYDKRLPIVNEVPRKREHRLYQADWLLRFYQFNVHEIVNENYPTLDLDLDPKLSWALRHPHLFPVDVNRASYEQILRVPGIGVKSARMIVAARRHSALTVNALKQIGIVMKRAQYFITCRDKLGTTVQEFTPEKVRLALTTRTLSSETLPAQFSLHF</sequence>
<dbReference type="InterPro" id="IPR023874">
    <property type="entry name" value="DNA_rSAM_put"/>
</dbReference>
<feature type="domain" description="Radical SAM core" evidence="6">
    <location>
        <begin position="61"/>
        <end position="190"/>
    </location>
</feature>
<dbReference type="InterPro" id="IPR010994">
    <property type="entry name" value="RuvA_2-like"/>
</dbReference>
<keyword evidence="5" id="KW-0411">Iron-sulfur</keyword>
<evidence type="ECO:0000256" key="1">
    <source>
        <dbReference type="ARBA" id="ARBA00001966"/>
    </source>
</evidence>
<keyword evidence="8" id="KW-1185">Reference proteome</keyword>
<evidence type="ECO:0000256" key="3">
    <source>
        <dbReference type="ARBA" id="ARBA00022723"/>
    </source>
</evidence>
<dbReference type="InterPro" id="IPR058240">
    <property type="entry name" value="rSAM_sf"/>
</dbReference>
<dbReference type="SFLD" id="SFLDS00029">
    <property type="entry name" value="Radical_SAM"/>
    <property type="match status" value="1"/>
</dbReference>
<evidence type="ECO:0000256" key="2">
    <source>
        <dbReference type="ARBA" id="ARBA00022691"/>
    </source>
</evidence>
<evidence type="ECO:0000256" key="4">
    <source>
        <dbReference type="ARBA" id="ARBA00023004"/>
    </source>
</evidence>
<dbReference type="SUPFAM" id="SSF102114">
    <property type="entry name" value="Radical SAM enzymes"/>
    <property type="match status" value="1"/>
</dbReference>
<evidence type="ECO:0000256" key="5">
    <source>
        <dbReference type="ARBA" id="ARBA00023014"/>
    </source>
</evidence>
<dbReference type="Gene3D" id="3.20.20.70">
    <property type="entry name" value="Aldolase class I"/>
    <property type="match status" value="1"/>
</dbReference>
<reference evidence="7 8" key="1">
    <citation type="journal article" date="2014" name="Appl. Environ. Microbiol.">
        <title>Genomic features of a bumble bee symbiont reflect its host environment.</title>
        <authorList>
            <person name="Martinson V.G."/>
            <person name="Magoc T."/>
            <person name="Koch H."/>
            <person name="Salzberg S.L."/>
            <person name="Moran N.A."/>
        </authorList>
    </citation>
    <scope>NUCLEOTIDE SEQUENCE [LARGE SCALE GENOMIC DNA]</scope>
    <source>
        <strain evidence="7 8">Bimp</strain>
    </source>
</reference>
<dbReference type="GO" id="GO:0051536">
    <property type="term" value="F:iron-sulfur cluster binding"/>
    <property type="evidence" value="ECO:0007669"/>
    <property type="project" value="UniProtKB-KW"/>
</dbReference>
<dbReference type="EMBL" id="AWGA01000053">
    <property type="protein sequence ID" value="TEA27168.1"/>
    <property type="molecule type" value="Genomic_DNA"/>
</dbReference>
<keyword evidence="4" id="KW-0408">Iron</keyword>
<organism evidence="7 8">
    <name type="scientific">Candidatus Schmidhempelia bombi str. Bimp</name>
    <dbReference type="NCBI Taxonomy" id="1387197"/>
    <lineage>
        <taxon>Bacteria</taxon>
        <taxon>Pseudomonadati</taxon>
        <taxon>Pseudomonadota</taxon>
        <taxon>Gammaproteobacteria</taxon>
        <taxon>Orbales</taxon>
        <taxon>Orbaceae</taxon>
        <taxon>Candidatus Schmidhempelia</taxon>
    </lineage>
</organism>
<accession>A0AB94ICM5</accession>
<protein>
    <submittedName>
        <fullName evidence="7">DNA modification/repair radical SAM protein</fullName>
    </submittedName>
</protein>
<gene>
    <name evidence="7" type="ORF">O970_05080</name>
</gene>
<dbReference type="NCBIfam" id="TIGR03916">
    <property type="entry name" value="rSAM_link_UDG"/>
    <property type="match status" value="1"/>
</dbReference>
<keyword evidence="2" id="KW-0949">S-adenosyl-L-methionine</keyword>
<name>A0AB94ICM5_9GAMM</name>
<dbReference type="GO" id="GO:0046872">
    <property type="term" value="F:metal ion binding"/>
    <property type="evidence" value="ECO:0007669"/>
    <property type="project" value="UniProtKB-KW"/>
</dbReference>
<evidence type="ECO:0000259" key="6">
    <source>
        <dbReference type="Pfam" id="PF04055"/>
    </source>
</evidence>
<dbReference type="SFLD" id="SFLDG01102">
    <property type="entry name" value="Uncharacterised_Radical_SAM_Su"/>
    <property type="match status" value="1"/>
</dbReference>
<dbReference type="Gene3D" id="1.10.150.320">
    <property type="entry name" value="Photosystem II 12 kDa extrinsic protein"/>
    <property type="match status" value="1"/>
</dbReference>
<dbReference type="InterPro" id="IPR007197">
    <property type="entry name" value="rSAM"/>
</dbReference>
<dbReference type="RefSeq" id="WP_024496063.1">
    <property type="nucleotide sequence ID" value="NZ_AWGA01000053.1"/>
</dbReference>